<evidence type="ECO:0000313" key="5">
    <source>
        <dbReference type="Proteomes" id="UP000294752"/>
    </source>
</evidence>
<gene>
    <name evidence="4" type="ORF">B0I21_106343</name>
</gene>
<reference evidence="4 5" key="1">
    <citation type="submission" date="2019-03" db="EMBL/GenBank/DDBJ databases">
        <title>Genomic Encyclopedia of Type Strains, Phase III (KMG-III): the genomes of soil and plant-associated and newly described type strains.</title>
        <authorList>
            <person name="Whitman W."/>
        </authorList>
    </citation>
    <scope>NUCLEOTIDE SEQUENCE [LARGE SCALE GENOMIC DNA]</scope>
    <source>
        <strain evidence="4 5">CGMCC 1.12801</strain>
    </source>
</reference>
<feature type="domain" description="N-acetyltransferase" evidence="3">
    <location>
        <begin position="2"/>
        <end position="186"/>
    </location>
</feature>
<dbReference type="Pfam" id="PF00583">
    <property type="entry name" value="Acetyltransf_1"/>
    <property type="match status" value="1"/>
</dbReference>
<protein>
    <submittedName>
        <fullName evidence="4">Acetyltransferase (GNAT) family protein</fullName>
    </submittedName>
</protein>
<evidence type="ECO:0000256" key="1">
    <source>
        <dbReference type="ARBA" id="ARBA00022679"/>
    </source>
</evidence>
<dbReference type="InterPro" id="IPR050832">
    <property type="entry name" value="Bact_Acetyltransf"/>
</dbReference>
<dbReference type="AlphaFoldDB" id="A0A4R7CVH7"/>
<dbReference type="PANTHER" id="PTHR43877:SF2">
    <property type="entry name" value="AMINOALKYLPHOSPHONATE N-ACETYLTRANSFERASE-RELATED"/>
    <property type="match status" value="1"/>
</dbReference>
<evidence type="ECO:0000313" key="4">
    <source>
        <dbReference type="EMBL" id="TDS12483.1"/>
    </source>
</evidence>
<evidence type="ECO:0000259" key="3">
    <source>
        <dbReference type="PROSITE" id="PS51186"/>
    </source>
</evidence>
<evidence type="ECO:0000256" key="2">
    <source>
        <dbReference type="ARBA" id="ARBA00023315"/>
    </source>
</evidence>
<sequence>MIHIRAAQPQDASAIAELMLYAMQDIVYYFIGEENAQKATTFLQTLISQTGNQYSLENTIVAEVDGVVLGQLCCYPGEDIISLRAPVLAELAENYARSIDPEIETQAGEMYIDSLAVSPLARGRGIGKMLLLYAIDLYCTRQHKTLGLLVDRDNPQAKKLYLQLGFREVGHKSVFGKEMFHLQFSP</sequence>
<accession>A0A4R7CVH7</accession>
<dbReference type="CDD" id="cd04301">
    <property type="entry name" value="NAT_SF"/>
    <property type="match status" value="1"/>
</dbReference>
<comment type="caution">
    <text evidence="4">The sequence shown here is derived from an EMBL/GenBank/DDBJ whole genome shotgun (WGS) entry which is preliminary data.</text>
</comment>
<keyword evidence="2" id="KW-0012">Acyltransferase</keyword>
<dbReference type="InterPro" id="IPR016181">
    <property type="entry name" value="Acyl_CoA_acyltransferase"/>
</dbReference>
<proteinExistence type="predicted"/>
<dbReference type="Proteomes" id="UP000294752">
    <property type="component" value="Unassembled WGS sequence"/>
</dbReference>
<dbReference type="RefSeq" id="WP_243836138.1">
    <property type="nucleotide sequence ID" value="NZ_SNZV01000006.1"/>
</dbReference>
<dbReference type="SUPFAM" id="SSF55729">
    <property type="entry name" value="Acyl-CoA N-acyltransferases (Nat)"/>
    <property type="match status" value="1"/>
</dbReference>
<dbReference type="PROSITE" id="PS51186">
    <property type="entry name" value="GNAT"/>
    <property type="match status" value="1"/>
</dbReference>
<dbReference type="Gene3D" id="3.40.630.30">
    <property type="match status" value="1"/>
</dbReference>
<keyword evidence="1 4" id="KW-0808">Transferase</keyword>
<organism evidence="4 5">
    <name type="scientific">Sphingobacterium paludis</name>
    <dbReference type="NCBI Taxonomy" id="1476465"/>
    <lineage>
        <taxon>Bacteria</taxon>
        <taxon>Pseudomonadati</taxon>
        <taxon>Bacteroidota</taxon>
        <taxon>Sphingobacteriia</taxon>
        <taxon>Sphingobacteriales</taxon>
        <taxon>Sphingobacteriaceae</taxon>
        <taxon>Sphingobacterium</taxon>
    </lineage>
</organism>
<dbReference type="EMBL" id="SNZV01000006">
    <property type="protein sequence ID" value="TDS12483.1"/>
    <property type="molecule type" value="Genomic_DNA"/>
</dbReference>
<dbReference type="GO" id="GO:0016747">
    <property type="term" value="F:acyltransferase activity, transferring groups other than amino-acyl groups"/>
    <property type="evidence" value="ECO:0007669"/>
    <property type="project" value="InterPro"/>
</dbReference>
<name>A0A4R7CVH7_9SPHI</name>
<dbReference type="PANTHER" id="PTHR43877">
    <property type="entry name" value="AMINOALKYLPHOSPHONATE N-ACETYLTRANSFERASE-RELATED-RELATED"/>
    <property type="match status" value="1"/>
</dbReference>
<keyword evidence="5" id="KW-1185">Reference proteome</keyword>
<dbReference type="InterPro" id="IPR000182">
    <property type="entry name" value="GNAT_dom"/>
</dbReference>